<dbReference type="InterPro" id="IPR036508">
    <property type="entry name" value="Chitin-bd_dom_sf"/>
</dbReference>
<name>A0AAV4I5T5_9GAST</name>
<dbReference type="SUPFAM" id="SSF57625">
    <property type="entry name" value="Invertebrate chitin-binding proteins"/>
    <property type="match status" value="1"/>
</dbReference>
<evidence type="ECO:0000259" key="2">
    <source>
        <dbReference type="PROSITE" id="PS50940"/>
    </source>
</evidence>
<reference evidence="3 4" key="1">
    <citation type="journal article" date="2021" name="Elife">
        <title>Chloroplast acquisition without the gene transfer in kleptoplastic sea slugs, Plakobranchus ocellatus.</title>
        <authorList>
            <person name="Maeda T."/>
            <person name="Takahashi S."/>
            <person name="Yoshida T."/>
            <person name="Shimamura S."/>
            <person name="Takaki Y."/>
            <person name="Nagai Y."/>
            <person name="Toyoda A."/>
            <person name="Suzuki Y."/>
            <person name="Arimoto A."/>
            <person name="Ishii H."/>
            <person name="Satoh N."/>
            <person name="Nishiyama T."/>
            <person name="Hasebe M."/>
            <person name="Maruyama T."/>
            <person name="Minagawa J."/>
            <person name="Obokata J."/>
            <person name="Shigenobu S."/>
        </authorList>
    </citation>
    <scope>NUCLEOTIDE SEQUENCE [LARGE SCALE GENOMIC DNA]</scope>
</reference>
<keyword evidence="4" id="KW-1185">Reference proteome</keyword>
<dbReference type="AlphaFoldDB" id="A0AAV4I5T5"/>
<feature type="compositionally biased region" description="Polar residues" evidence="1">
    <location>
        <begin position="106"/>
        <end position="119"/>
    </location>
</feature>
<organism evidence="3 4">
    <name type="scientific">Elysia marginata</name>
    <dbReference type="NCBI Taxonomy" id="1093978"/>
    <lineage>
        <taxon>Eukaryota</taxon>
        <taxon>Metazoa</taxon>
        <taxon>Spiralia</taxon>
        <taxon>Lophotrochozoa</taxon>
        <taxon>Mollusca</taxon>
        <taxon>Gastropoda</taxon>
        <taxon>Heterobranchia</taxon>
        <taxon>Euthyneura</taxon>
        <taxon>Panpulmonata</taxon>
        <taxon>Sacoglossa</taxon>
        <taxon>Placobranchoidea</taxon>
        <taxon>Plakobranchidae</taxon>
        <taxon>Elysia</taxon>
    </lineage>
</organism>
<evidence type="ECO:0000256" key="1">
    <source>
        <dbReference type="SAM" id="MobiDB-lite"/>
    </source>
</evidence>
<dbReference type="Gene3D" id="2.170.140.10">
    <property type="entry name" value="Chitin binding domain"/>
    <property type="match status" value="1"/>
</dbReference>
<gene>
    <name evidence="3" type="ORF">ElyMa_001188700</name>
</gene>
<comment type="caution">
    <text evidence="3">The sequence shown here is derived from an EMBL/GenBank/DDBJ whole genome shotgun (WGS) entry which is preliminary data.</text>
</comment>
<dbReference type="PROSITE" id="PS50940">
    <property type="entry name" value="CHIT_BIND_II"/>
    <property type="match status" value="1"/>
</dbReference>
<accession>A0AAV4I5T5</accession>
<feature type="compositionally biased region" description="Basic and acidic residues" evidence="1">
    <location>
        <begin position="43"/>
        <end position="56"/>
    </location>
</feature>
<feature type="region of interest" description="Disordered" evidence="1">
    <location>
        <begin position="41"/>
        <end position="146"/>
    </location>
</feature>
<protein>
    <submittedName>
        <fullName evidence="3">Fibropellin-1</fullName>
    </submittedName>
</protein>
<evidence type="ECO:0000313" key="4">
    <source>
        <dbReference type="Proteomes" id="UP000762676"/>
    </source>
</evidence>
<feature type="compositionally biased region" description="Basic and acidic residues" evidence="1">
    <location>
        <begin position="128"/>
        <end position="138"/>
    </location>
</feature>
<dbReference type="EMBL" id="BMAT01002337">
    <property type="protein sequence ID" value="GFS04981.1"/>
    <property type="molecule type" value="Genomic_DNA"/>
</dbReference>
<feature type="domain" description="Chitin-binding type-2" evidence="2">
    <location>
        <begin position="172"/>
        <end position="236"/>
    </location>
</feature>
<dbReference type="GO" id="GO:0005576">
    <property type="term" value="C:extracellular region"/>
    <property type="evidence" value="ECO:0007669"/>
    <property type="project" value="InterPro"/>
</dbReference>
<dbReference type="InterPro" id="IPR002557">
    <property type="entry name" value="Chitin-bd_dom"/>
</dbReference>
<sequence length="254" mass="28599">MSCVELTSTLQSVHSGDALRVSQASAVHAKFNTVFLTGGSRRAKGEQSLEECREYGEDSDTADADSTTPLPVALGEILDRDVSVESIPSSSNDDDTEENLSKEINNDVSGETRSSNRPQRPQDGPRGSVDRNGNERGRPGGGRDYNRDLSFFMDFNNGQDFPLRNRLGYDREQRCRDQVGRIPHDRMCHHYFDCSSPFEEQPLPFVEPYEKECPYPQQFSLETYQCEDYRSVDCAGRQEIVDPCEYLINSSTAQ</sequence>
<dbReference type="Proteomes" id="UP000762676">
    <property type="component" value="Unassembled WGS sequence"/>
</dbReference>
<dbReference type="GO" id="GO:0008061">
    <property type="term" value="F:chitin binding"/>
    <property type="evidence" value="ECO:0007669"/>
    <property type="project" value="InterPro"/>
</dbReference>
<evidence type="ECO:0000313" key="3">
    <source>
        <dbReference type="EMBL" id="GFS04981.1"/>
    </source>
</evidence>
<proteinExistence type="predicted"/>